<evidence type="ECO:0000313" key="5">
    <source>
        <dbReference type="EMBL" id="UPU34129.1"/>
    </source>
</evidence>
<dbReference type="InterPro" id="IPR015422">
    <property type="entry name" value="PyrdxlP-dep_Trfase_small"/>
</dbReference>
<reference evidence="6" key="1">
    <citation type="submission" date="2020-06" db="EMBL/GenBank/DDBJ databases">
        <title>Draft genomic sequecing of Geomonas sp. Red736.</title>
        <authorList>
            <person name="Itoh H."/>
            <person name="Xu Z.X."/>
            <person name="Ushijima N."/>
            <person name="Masuda Y."/>
            <person name="Shiratori Y."/>
            <person name="Senoo K."/>
        </authorList>
    </citation>
    <scope>NUCLEOTIDE SEQUENCE [LARGE SCALE GENOMIC DNA]</scope>
    <source>
        <strain evidence="6">Red736</strain>
    </source>
</reference>
<dbReference type="Proteomes" id="UP000568888">
    <property type="component" value="Unassembled WGS sequence"/>
</dbReference>
<name>A0A6V8MVJ4_9BACT</name>
<evidence type="ECO:0000256" key="2">
    <source>
        <dbReference type="ARBA" id="ARBA00022898"/>
    </source>
</evidence>
<dbReference type="RefSeq" id="WP_198424628.1">
    <property type="nucleotide sequence ID" value="NZ_BLXY01000003.1"/>
</dbReference>
<dbReference type="EMBL" id="CP096574">
    <property type="protein sequence ID" value="UPU34129.1"/>
    <property type="molecule type" value="Genomic_DNA"/>
</dbReference>
<keyword evidence="2 3" id="KW-0663">Pyridoxal phosphate</keyword>
<proteinExistence type="inferred from homology"/>
<gene>
    <name evidence="4" type="ORF">GMPD_20210</name>
    <name evidence="5" type="ORF">M1B72_11755</name>
</gene>
<dbReference type="Gene3D" id="3.90.1150.10">
    <property type="entry name" value="Aspartate Aminotransferase, domain 1"/>
    <property type="match status" value="1"/>
</dbReference>
<dbReference type="NCBIfam" id="NF005453">
    <property type="entry name" value="PRK07046.1"/>
    <property type="match status" value="1"/>
</dbReference>
<protein>
    <submittedName>
        <fullName evidence="4 5">Aminotransferase</fullName>
    </submittedName>
</protein>
<dbReference type="InterPro" id="IPR015421">
    <property type="entry name" value="PyrdxlP-dep_Trfase_major"/>
</dbReference>
<dbReference type="CDD" id="cd00610">
    <property type="entry name" value="OAT_like"/>
    <property type="match status" value="1"/>
</dbReference>
<evidence type="ECO:0000256" key="1">
    <source>
        <dbReference type="ARBA" id="ARBA00001933"/>
    </source>
</evidence>
<dbReference type="GO" id="GO:0008483">
    <property type="term" value="F:transaminase activity"/>
    <property type="evidence" value="ECO:0007669"/>
    <property type="project" value="UniProtKB-KW"/>
</dbReference>
<comment type="cofactor">
    <cofactor evidence="1">
        <name>pyridoxal 5'-phosphate</name>
        <dbReference type="ChEBI" id="CHEBI:597326"/>
    </cofactor>
</comment>
<comment type="similarity">
    <text evidence="3">Belongs to the class-III pyridoxal-phosphate-dependent aminotransferase family.</text>
</comment>
<reference evidence="4" key="2">
    <citation type="journal article" date="2021" name="Int. J. Syst. Evol. Microbiol.">
        <title>Geomonas silvestris sp. nov., Geomonas paludis sp. nov. and Geomonas limicola sp. nov., isolated from terrestrial environments, and emended description of the genus Geomonas.</title>
        <authorList>
            <person name="Itoh H."/>
            <person name="Xu Z."/>
            <person name="Masuda Y."/>
            <person name="Ushijima N."/>
            <person name="Hayakawa C."/>
            <person name="Shiratori Y."/>
            <person name="Senoo K."/>
        </authorList>
    </citation>
    <scope>NUCLEOTIDE SEQUENCE</scope>
    <source>
        <strain evidence="4">Red736</strain>
    </source>
</reference>
<dbReference type="AlphaFoldDB" id="A0A6V8MVJ4"/>
<dbReference type="PANTHER" id="PTHR43713">
    <property type="entry name" value="GLUTAMATE-1-SEMIALDEHYDE 2,1-AMINOMUTASE"/>
    <property type="match status" value="1"/>
</dbReference>
<dbReference type="SUPFAM" id="SSF53383">
    <property type="entry name" value="PLP-dependent transferases"/>
    <property type="match status" value="1"/>
</dbReference>
<organism evidence="4 6">
    <name type="scientific">Geomonas paludis</name>
    <dbReference type="NCBI Taxonomy" id="2740185"/>
    <lineage>
        <taxon>Bacteria</taxon>
        <taxon>Pseudomonadati</taxon>
        <taxon>Thermodesulfobacteriota</taxon>
        <taxon>Desulfuromonadia</taxon>
        <taxon>Geobacterales</taxon>
        <taxon>Geobacteraceae</taxon>
        <taxon>Geomonas</taxon>
    </lineage>
</organism>
<keyword evidence="4" id="KW-0808">Transferase</keyword>
<dbReference type="PANTHER" id="PTHR43713:SF3">
    <property type="entry name" value="GLUTAMATE-1-SEMIALDEHYDE 2,1-AMINOMUTASE 1, CHLOROPLASTIC-RELATED"/>
    <property type="match status" value="1"/>
</dbReference>
<evidence type="ECO:0000256" key="3">
    <source>
        <dbReference type="RuleBase" id="RU003560"/>
    </source>
</evidence>
<dbReference type="GO" id="GO:0030170">
    <property type="term" value="F:pyridoxal phosphate binding"/>
    <property type="evidence" value="ECO:0007669"/>
    <property type="project" value="InterPro"/>
</dbReference>
<accession>A0A6V8MVJ4</accession>
<dbReference type="InterPro" id="IPR015424">
    <property type="entry name" value="PyrdxlP-dep_Trfase"/>
</dbReference>
<dbReference type="Proteomes" id="UP000831485">
    <property type="component" value="Chromosome"/>
</dbReference>
<sequence>MITEMKTSYRVVSDARLVELRDRENRLFLERTPASQKTFERAHEMLLNGVPMPWMGDWGTSHPIFVKKAQGNKITDIDGNEYLDFCLGDTGAMFGHSPEPTAAAVADQVRHGITTMLPSESALAIGSELGRRFGLPFWQVAMTATEANRYVLRICRALTGRHKVLVMNECYHGSIDETLPHIGPTGKLELRSDFDMNPGVPKDALTRVVEFNDVAALEKELAHGDVACVLAEPIMTNCGMVLPAQGYHQALRELCTRYGSILVIDETHTLSTGPGGYTAAYGLKPDFVTLGKSIAGGIPVAVYGFTREIADRINASFGRKSVSDPMGIGGTLSGNMFAIRAMEATLKHVATDEAFERMIAGQNRLSDGLDAALKRYDIPWSVTRSGARCELQFMPRLPRNGSEAKAQFDWELIYYTHLYLANRGILITPFHNMMLIPPMATDDQIDTLVQVWSDCMAELSTR</sequence>
<keyword evidence="4" id="KW-0032">Aminotransferase</keyword>
<evidence type="ECO:0000313" key="7">
    <source>
        <dbReference type="Proteomes" id="UP000831485"/>
    </source>
</evidence>
<dbReference type="Gene3D" id="3.40.640.10">
    <property type="entry name" value="Type I PLP-dependent aspartate aminotransferase-like (Major domain)"/>
    <property type="match status" value="1"/>
</dbReference>
<keyword evidence="7" id="KW-1185">Reference proteome</keyword>
<dbReference type="InterPro" id="IPR005814">
    <property type="entry name" value="Aminotrans_3"/>
</dbReference>
<evidence type="ECO:0000313" key="6">
    <source>
        <dbReference type="Proteomes" id="UP000568888"/>
    </source>
</evidence>
<evidence type="ECO:0000313" key="4">
    <source>
        <dbReference type="EMBL" id="GFO64102.1"/>
    </source>
</evidence>
<reference evidence="5" key="3">
    <citation type="submission" date="2022-04" db="EMBL/GenBank/DDBJ databases">
        <authorList>
            <person name="Liu G."/>
        </authorList>
    </citation>
    <scope>NUCLEOTIDE SEQUENCE</scope>
    <source>
        <strain evidence="5">RG22</strain>
    </source>
</reference>
<dbReference type="Pfam" id="PF00202">
    <property type="entry name" value="Aminotran_3"/>
    <property type="match status" value="1"/>
</dbReference>
<dbReference type="EMBL" id="BLXY01000003">
    <property type="protein sequence ID" value="GFO64102.1"/>
    <property type="molecule type" value="Genomic_DNA"/>
</dbReference>